<evidence type="ECO:0008006" key="4">
    <source>
        <dbReference type="Google" id="ProtNLM"/>
    </source>
</evidence>
<sequence>MSRIQFQWIDSSSLPQGLSHLNTPQPVDGRTYVMYHGTTRKSAKKIKANGFRRSSNGMLGPGVYLSRDLEKARRYPIGHPDEDRVIIKVKVNVGRVIAINRQNHPYQKTWSSHGYDSAWVPPNCGMVNSGLEENCIWDPSRIEVIELKLQRLPFSYRTPSLAFHRMSSRVSSRASSASNFLSYFSNPLWSIFFSPFWSPLHPHLKSESTGVRNESKTRKSSKQQEADVLTLRERAENTTTPPSHQ</sequence>
<dbReference type="GO" id="GO:0005737">
    <property type="term" value="C:cytoplasm"/>
    <property type="evidence" value="ECO:0007669"/>
    <property type="project" value="TreeGrafter"/>
</dbReference>
<dbReference type="PANTHER" id="PTHR36542">
    <property type="entry name" value="GIG2-LIKE PROTEIN DRED-RELATED"/>
    <property type="match status" value="1"/>
</dbReference>
<reference evidence="2 3" key="1">
    <citation type="submission" date="2018-11" db="EMBL/GenBank/DDBJ databases">
        <authorList>
            <person name="Lopez-Roques C."/>
            <person name="Donnadieu C."/>
            <person name="Bouchez O."/>
            <person name="Klopp C."/>
            <person name="Cabau C."/>
            <person name="Zahm M."/>
        </authorList>
    </citation>
    <scope>NUCLEOTIDE SEQUENCE [LARGE SCALE GENOMIC DNA]</scope>
    <source>
        <strain evidence="2">RS831</strain>
        <tissue evidence="2">Whole body</tissue>
    </source>
</reference>
<feature type="compositionally biased region" description="Basic and acidic residues" evidence="1">
    <location>
        <begin position="213"/>
        <end position="236"/>
    </location>
</feature>
<keyword evidence="3" id="KW-1185">Reference proteome</keyword>
<dbReference type="OrthoDB" id="425894at2759"/>
<dbReference type="AlphaFoldDB" id="A0A437D5D6"/>
<evidence type="ECO:0000256" key="1">
    <source>
        <dbReference type="SAM" id="MobiDB-lite"/>
    </source>
</evidence>
<proteinExistence type="predicted"/>
<evidence type="ECO:0000313" key="2">
    <source>
        <dbReference type="EMBL" id="RVE69994.1"/>
    </source>
</evidence>
<dbReference type="Gene3D" id="3.90.175.10">
    <property type="entry name" value="Diphtheria Toxin, domain 1"/>
    <property type="match status" value="1"/>
</dbReference>
<feature type="region of interest" description="Disordered" evidence="1">
    <location>
        <begin position="206"/>
        <end position="245"/>
    </location>
</feature>
<protein>
    <recommendedName>
        <fullName evidence="4">PARP catalytic domain-containing protein</fullName>
    </recommendedName>
</protein>
<organism evidence="2 3">
    <name type="scientific">Oryzias javanicus</name>
    <name type="common">Javanese ricefish</name>
    <name type="synonym">Aplocheilus javanicus</name>
    <dbReference type="NCBI Taxonomy" id="123683"/>
    <lineage>
        <taxon>Eukaryota</taxon>
        <taxon>Metazoa</taxon>
        <taxon>Chordata</taxon>
        <taxon>Craniata</taxon>
        <taxon>Vertebrata</taxon>
        <taxon>Euteleostomi</taxon>
        <taxon>Actinopterygii</taxon>
        <taxon>Neopterygii</taxon>
        <taxon>Teleostei</taxon>
        <taxon>Neoteleostei</taxon>
        <taxon>Acanthomorphata</taxon>
        <taxon>Ovalentaria</taxon>
        <taxon>Atherinomorphae</taxon>
        <taxon>Beloniformes</taxon>
        <taxon>Adrianichthyidae</taxon>
        <taxon>Oryziinae</taxon>
        <taxon>Oryzias</taxon>
    </lineage>
</organism>
<name>A0A437D5D6_ORYJA</name>
<dbReference type="Proteomes" id="UP000283210">
    <property type="component" value="Chromosome 8"/>
</dbReference>
<dbReference type="EMBL" id="CM012444">
    <property type="protein sequence ID" value="RVE69994.1"/>
    <property type="molecule type" value="Genomic_DNA"/>
</dbReference>
<gene>
    <name evidence="2" type="ORF">OJAV_G00083220</name>
</gene>
<accession>A0A437D5D6</accession>
<evidence type="ECO:0000313" key="3">
    <source>
        <dbReference type="Proteomes" id="UP000283210"/>
    </source>
</evidence>
<dbReference type="PANTHER" id="PTHR36542:SF2">
    <property type="entry name" value="GIG2-LIKE PROTEIN DRED-RELATED"/>
    <property type="match status" value="1"/>
</dbReference>
<reference evidence="2 3" key="2">
    <citation type="submission" date="2019-01" db="EMBL/GenBank/DDBJ databases">
        <title>A chromosome length genome reference of the Java medaka (oryzias javanicus).</title>
        <authorList>
            <person name="Herpin A."/>
            <person name="Takehana Y."/>
            <person name="Naruse K."/>
            <person name="Ansai S."/>
            <person name="Kawaguchi M."/>
        </authorList>
    </citation>
    <scope>NUCLEOTIDE SEQUENCE [LARGE SCALE GENOMIC DNA]</scope>
    <source>
        <strain evidence="2">RS831</strain>
        <tissue evidence="2">Whole body</tissue>
    </source>
</reference>
<dbReference type="SUPFAM" id="SSF56399">
    <property type="entry name" value="ADP-ribosylation"/>
    <property type="match status" value="1"/>
</dbReference>